<reference evidence="4 5" key="1">
    <citation type="submission" date="2020-06" db="EMBL/GenBank/DDBJ databases">
        <title>Mannheimia pernigra sp. nov. isolated from bovine respiratory tract.</title>
        <authorList>
            <person name="Kuhnert P."/>
            <person name="Akarsu-Egger H."/>
        </authorList>
    </citation>
    <scope>NUCLEOTIDE SEQUENCE [LARGE SCALE GENOMIC DNA]</scope>
    <source>
        <strain evidence="4 5">BNO311</strain>
    </source>
</reference>
<feature type="chain" id="PRO_5032606544" evidence="2">
    <location>
        <begin position="24"/>
        <end position="245"/>
    </location>
</feature>
<proteinExistence type="predicted"/>
<feature type="region of interest" description="Disordered" evidence="1">
    <location>
        <begin position="22"/>
        <end position="63"/>
    </location>
</feature>
<dbReference type="Gene3D" id="2.40.160.90">
    <property type="match status" value="1"/>
</dbReference>
<dbReference type="InterPro" id="IPR054843">
    <property type="entry name" value="Slam_hemophilin_C"/>
</dbReference>
<keyword evidence="2" id="KW-0732">Signal</keyword>
<evidence type="ECO:0000259" key="3">
    <source>
        <dbReference type="Pfam" id="PF01298"/>
    </source>
</evidence>
<dbReference type="AlphaFoldDB" id="A0A7D5HRI6"/>
<evidence type="ECO:0000256" key="2">
    <source>
        <dbReference type="SAM" id="SignalP"/>
    </source>
</evidence>
<dbReference type="SUPFAM" id="SSF56925">
    <property type="entry name" value="OMPA-like"/>
    <property type="match status" value="1"/>
</dbReference>
<dbReference type="InterPro" id="IPR001677">
    <property type="entry name" value="TbpB_B_D"/>
</dbReference>
<keyword evidence="5" id="KW-1185">Reference proteome</keyword>
<feature type="signal peptide" evidence="2">
    <location>
        <begin position="1"/>
        <end position="23"/>
    </location>
</feature>
<dbReference type="Proteomes" id="UP000509660">
    <property type="component" value="Chromosome"/>
</dbReference>
<dbReference type="InterPro" id="IPR011250">
    <property type="entry name" value="OMP/PagP_B-barrel"/>
</dbReference>
<organism evidence="4 5">
    <name type="scientific">Mannheimia pernigra</name>
    <dbReference type="NCBI Taxonomy" id="111844"/>
    <lineage>
        <taxon>Bacteria</taxon>
        <taxon>Pseudomonadati</taxon>
        <taxon>Pseudomonadota</taxon>
        <taxon>Gammaproteobacteria</taxon>
        <taxon>Pasteurellales</taxon>
        <taxon>Pasteurellaceae</taxon>
        <taxon>Mannheimia</taxon>
    </lineage>
</organism>
<feature type="domain" description="Transferrin-binding protein B C-lobe/N-lobe beta-barrel" evidence="3">
    <location>
        <begin position="149"/>
        <end position="244"/>
    </location>
</feature>
<dbReference type="EMBL" id="CP055306">
    <property type="protein sequence ID" value="QLB41214.1"/>
    <property type="molecule type" value="Genomic_DNA"/>
</dbReference>
<dbReference type="RefSeq" id="WP_176810322.1">
    <property type="nucleotide sequence ID" value="NZ_CP055306.1"/>
</dbReference>
<dbReference type="Pfam" id="PF01298">
    <property type="entry name" value="TbpB_B_D"/>
    <property type="match status" value="1"/>
</dbReference>
<evidence type="ECO:0000313" key="5">
    <source>
        <dbReference type="Proteomes" id="UP000509660"/>
    </source>
</evidence>
<gene>
    <name evidence="4" type="ORF">HV559_10240</name>
</gene>
<accession>A0A7D5HRI6</accession>
<protein>
    <submittedName>
        <fullName evidence="4">Transferrin-binding protein-like solute binding protein</fullName>
    </submittedName>
</protein>
<dbReference type="NCBIfam" id="NF041636">
    <property type="entry name" value="slam_lipo"/>
    <property type="match status" value="1"/>
</dbReference>
<dbReference type="PROSITE" id="PS51257">
    <property type="entry name" value="PROKAR_LIPOPROTEIN"/>
    <property type="match status" value="1"/>
</dbReference>
<sequence length="245" mass="25461">MKMVKFSLSLVACVMLAACGSSGGSDNQASPNKTVTNNASSTSNNPNNSATNTSSKNSTHTGHASVIGKASVTKVSDPSLSKITVEGKDIQISYPGISSAGWQSMKIGNGNKALFVCCGKYSDTKFGAYEGGENGNAYFFHNGKATQNMPTIGTATYNGHVIIAGKTSHFDDEDYLKGTSQFTANFADKKLLGTLNVNTMKAVTVNANISGNDFNGTASSDDFASPANVVGKFYGDKAKELSGIV</sequence>
<evidence type="ECO:0000313" key="4">
    <source>
        <dbReference type="EMBL" id="QLB41214.1"/>
    </source>
</evidence>
<feature type="compositionally biased region" description="Low complexity" evidence="1">
    <location>
        <begin position="32"/>
        <end position="61"/>
    </location>
</feature>
<name>A0A7D5HRI6_9PAST</name>
<evidence type="ECO:0000256" key="1">
    <source>
        <dbReference type="SAM" id="MobiDB-lite"/>
    </source>
</evidence>